<dbReference type="RefSeq" id="XP_020024639.1">
    <property type="nucleotide sequence ID" value="XM_020169050.1"/>
</dbReference>
<keyword evidence="2" id="KW-1133">Transmembrane helix</keyword>
<dbReference type="OrthoDB" id="5843397at2759"/>
<name>A0A8B7V091_CASCN</name>
<keyword evidence="2" id="KW-0812">Transmembrane</keyword>
<feature type="compositionally biased region" description="Polar residues" evidence="1">
    <location>
        <begin position="81"/>
        <end position="101"/>
    </location>
</feature>
<feature type="region of interest" description="Disordered" evidence="1">
    <location>
        <begin position="64"/>
        <end position="137"/>
    </location>
</feature>
<reference evidence="3" key="1">
    <citation type="submission" date="2025-08" db="UniProtKB">
        <authorList>
            <consortium name="RefSeq"/>
        </authorList>
    </citation>
    <scope>IDENTIFICATION</scope>
    <source>
        <tissue evidence="3">Leukocyte</tissue>
    </source>
</reference>
<keyword evidence="2" id="KW-0472">Membrane</keyword>
<gene>
    <name evidence="3" type="primary">LOC109689962</name>
</gene>
<dbReference type="KEGG" id="ccan:109689962"/>
<protein>
    <submittedName>
        <fullName evidence="3">Myeloid cell surface antigen CD33-like</fullName>
    </submittedName>
</protein>
<feature type="transmembrane region" description="Helical" evidence="2">
    <location>
        <begin position="36"/>
        <end position="55"/>
    </location>
</feature>
<organism evidence="3">
    <name type="scientific">Castor canadensis</name>
    <name type="common">American beaver</name>
    <dbReference type="NCBI Taxonomy" id="51338"/>
    <lineage>
        <taxon>Eukaryota</taxon>
        <taxon>Metazoa</taxon>
        <taxon>Chordata</taxon>
        <taxon>Craniata</taxon>
        <taxon>Vertebrata</taxon>
        <taxon>Euteleostomi</taxon>
        <taxon>Mammalia</taxon>
        <taxon>Eutheria</taxon>
        <taxon>Euarchontoglires</taxon>
        <taxon>Glires</taxon>
        <taxon>Rodentia</taxon>
        <taxon>Castorimorpha</taxon>
        <taxon>Castoridae</taxon>
        <taxon>Castor</taxon>
    </lineage>
</organism>
<proteinExistence type="predicted"/>
<evidence type="ECO:0000256" key="2">
    <source>
        <dbReference type="SAM" id="Phobius"/>
    </source>
</evidence>
<evidence type="ECO:0000313" key="3">
    <source>
        <dbReference type="RefSeq" id="XP_020024639.1"/>
    </source>
</evidence>
<accession>A0A8B7V091</accession>
<feature type="compositionally biased region" description="Polar residues" evidence="1">
    <location>
        <begin position="125"/>
        <end position="137"/>
    </location>
</feature>
<evidence type="ECO:0000256" key="1">
    <source>
        <dbReference type="SAM" id="MobiDB-lite"/>
    </source>
</evidence>
<dbReference type="AlphaFoldDB" id="A0A8B7V091"/>
<sequence>MTFPAAGVTVDRTVQLNLSWNRGTRAPSGVVQGANWGGGVTVLLALGLCLIFFIVKTQKKKEARTAGARNTIYPDIGPISQGPQQELKSHSPTEPSRSPGTEPTLGMDQDLHYACLSFHGKTPQEDTSSQYSEIQTH</sequence>